<keyword evidence="4" id="KW-1185">Reference proteome</keyword>
<keyword evidence="3" id="KW-0378">Hydrolase</keyword>
<dbReference type="Proteomes" id="UP000693970">
    <property type="component" value="Unassembled WGS sequence"/>
</dbReference>
<evidence type="ECO:0000313" key="4">
    <source>
        <dbReference type="Proteomes" id="UP000693970"/>
    </source>
</evidence>
<dbReference type="OrthoDB" id="447842at2759"/>
<accession>A0A9K3PQU2</accession>
<dbReference type="InterPro" id="IPR000086">
    <property type="entry name" value="NUDIX_hydrolase_dom"/>
</dbReference>
<name>A0A9K3PQU2_9STRA</name>
<reference evidence="3" key="2">
    <citation type="submission" date="2021-04" db="EMBL/GenBank/DDBJ databases">
        <authorList>
            <person name="Podell S."/>
        </authorList>
    </citation>
    <scope>NUCLEOTIDE SEQUENCE</scope>
    <source>
        <strain evidence="3">Hildebrandi</strain>
    </source>
</reference>
<gene>
    <name evidence="3" type="ORF">IV203_000619</name>
</gene>
<keyword evidence="1" id="KW-0812">Transmembrane</keyword>
<dbReference type="AlphaFoldDB" id="A0A9K3PQU2"/>
<keyword evidence="1" id="KW-1133">Transmembrane helix</keyword>
<reference evidence="3" key="1">
    <citation type="journal article" date="2021" name="Sci. Rep.">
        <title>Diploid genomic architecture of Nitzschia inconspicua, an elite biomass production diatom.</title>
        <authorList>
            <person name="Oliver A."/>
            <person name="Podell S."/>
            <person name="Pinowska A."/>
            <person name="Traller J.C."/>
            <person name="Smith S.R."/>
            <person name="McClure R."/>
            <person name="Beliaev A."/>
            <person name="Bohutskyi P."/>
            <person name="Hill E.A."/>
            <person name="Rabines A."/>
            <person name="Zheng H."/>
            <person name="Allen L.Z."/>
            <person name="Kuo A."/>
            <person name="Grigoriev I.V."/>
            <person name="Allen A.E."/>
            <person name="Hazlebeck D."/>
            <person name="Allen E.E."/>
        </authorList>
    </citation>
    <scope>NUCLEOTIDE SEQUENCE</scope>
    <source>
        <strain evidence="3">Hildebrandi</strain>
    </source>
</reference>
<dbReference type="EMBL" id="JAGRRH010000015">
    <property type="protein sequence ID" value="KAG7355933.1"/>
    <property type="molecule type" value="Genomic_DNA"/>
</dbReference>
<organism evidence="3 4">
    <name type="scientific">Nitzschia inconspicua</name>
    <dbReference type="NCBI Taxonomy" id="303405"/>
    <lineage>
        <taxon>Eukaryota</taxon>
        <taxon>Sar</taxon>
        <taxon>Stramenopiles</taxon>
        <taxon>Ochrophyta</taxon>
        <taxon>Bacillariophyta</taxon>
        <taxon>Bacillariophyceae</taxon>
        <taxon>Bacillariophycidae</taxon>
        <taxon>Bacillariales</taxon>
        <taxon>Bacillariaceae</taxon>
        <taxon>Nitzschia</taxon>
    </lineage>
</organism>
<dbReference type="GO" id="GO:0016787">
    <property type="term" value="F:hydrolase activity"/>
    <property type="evidence" value="ECO:0007669"/>
    <property type="project" value="UniProtKB-KW"/>
</dbReference>
<evidence type="ECO:0000256" key="1">
    <source>
        <dbReference type="SAM" id="Phobius"/>
    </source>
</evidence>
<proteinExistence type="predicted"/>
<dbReference type="InterPro" id="IPR020084">
    <property type="entry name" value="NUDIX_hydrolase_CS"/>
</dbReference>
<protein>
    <submittedName>
        <fullName evidence="3">NUDIX family hydrolase</fullName>
    </submittedName>
</protein>
<dbReference type="PANTHER" id="PTHR43736">
    <property type="entry name" value="ADP-RIBOSE PYROPHOSPHATASE"/>
    <property type="match status" value="1"/>
</dbReference>
<dbReference type="PROSITE" id="PS51462">
    <property type="entry name" value="NUDIX"/>
    <property type="match status" value="1"/>
</dbReference>
<dbReference type="PANTHER" id="PTHR43736:SF5">
    <property type="entry name" value="NUDIX HYDROLASE DOMAIN-CONTAINING PROTEIN"/>
    <property type="match status" value="1"/>
</dbReference>
<comment type="caution">
    <text evidence="3">The sequence shown here is derived from an EMBL/GenBank/DDBJ whole genome shotgun (WGS) entry which is preliminary data.</text>
</comment>
<keyword evidence="1" id="KW-0472">Membrane</keyword>
<feature type="transmembrane region" description="Helical" evidence="1">
    <location>
        <begin position="20"/>
        <end position="38"/>
    </location>
</feature>
<dbReference type="PROSITE" id="PS00893">
    <property type="entry name" value="NUDIX_BOX"/>
    <property type="match status" value="1"/>
</dbReference>
<dbReference type="Pfam" id="PF00293">
    <property type="entry name" value="NUDIX"/>
    <property type="match status" value="1"/>
</dbReference>
<sequence>MYQHNARKVSKRGFPGKEKALRISLAANAVFLLSLILISQKHDQQKLELSQENVKITGSNQQWHGGHPAQSRNGSCWCGGDDQYCMCTPNLAIDLIITSSSKSQKVKYSNAVDSVWLVRRRDTDQLATMGGFVEINETVENAVKRELKEEMGYDLTTLPKLVGVYSDPRRDNRRRTVSVVFVIHMNEDFHPHAGDDAKEVIQISIDDIEKHTYFSDHRTILLDYRAQLRGESYRRSTNGDFAVDIIRSTCPASATMKRMDDRLLKAG</sequence>
<evidence type="ECO:0000259" key="2">
    <source>
        <dbReference type="PROSITE" id="PS51462"/>
    </source>
</evidence>
<feature type="domain" description="Nudix hydrolase" evidence="2">
    <location>
        <begin position="86"/>
        <end position="229"/>
    </location>
</feature>
<evidence type="ECO:0000313" key="3">
    <source>
        <dbReference type="EMBL" id="KAG7355933.1"/>
    </source>
</evidence>
<dbReference type="CDD" id="cd18873">
    <property type="entry name" value="NUDIX_NadM_like"/>
    <property type="match status" value="1"/>
</dbReference>